<reference evidence="3" key="1">
    <citation type="journal article" date="2020" name="Nature">
        <title>Giant virus diversity and host interactions through global metagenomics.</title>
        <authorList>
            <person name="Schulz F."/>
            <person name="Roux S."/>
            <person name="Paez-Espino D."/>
            <person name="Jungbluth S."/>
            <person name="Walsh D.A."/>
            <person name="Denef V.J."/>
            <person name="McMahon K.D."/>
            <person name="Konstantinidis K.T."/>
            <person name="Eloe-Fadrosh E.A."/>
            <person name="Kyrpides N.C."/>
            <person name="Woyke T."/>
        </authorList>
    </citation>
    <scope>NUCLEOTIDE SEQUENCE</scope>
    <source>
        <strain evidence="3">GVMAG-M-3300023184-51</strain>
    </source>
</reference>
<dbReference type="AlphaFoldDB" id="A0A6C0I784"/>
<keyword evidence="1" id="KW-0175">Coiled coil</keyword>
<organism evidence="3">
    <name type="scientific">viral metagenome</name>
    <dbReference type="NCBI Taxonomy" id="1070528"/>
    <lineage>
        <taxon>unclassified sequences</taxon>
        <taxon>metagenomes</taxon>
        <taxon>organismal metagenomes</taxon>
    </lineage>
</organism>
<evidence type="ECO:0000256" key="1">
    <source>
        <dbReference type="SAM" id="Coils"/>
    </source>
</evidence>
<evidence type="ECO:0000256" key="2">
    <source>
        <dbReference type="SAM" id="MobiDB-lite"/>
    </source>
</evidence>
<feature type="region of interest" description="Disordered" evidence="2">
    <location>
        <begin position="1"/>
        <end position="83"/>
    </location>
</feature>
<feature type="coiled-coil region" evidence="1">
    <location>
        <begin position="181"/>
        <end position="208"/>
    </location>
</feature>
<protein>
    <submittedName>
        <fullName evidence="3">Uncharacterized protein</fullName>
    </submittedName>
</protein>
<proteinExistence type="predicted"/>
<sequence>MSQNRAVQAAQRRRAGGPEPAAPGRGPQPSINSSQMFSQGQGQQQQAQGQIRPGTTGRLAGQQAQLQQQQMMQQQQQHQESPAGISGVNKMTLAQAITLITLRLGKVETHLNEKEMTNSNIDSGIIDVILSRLDTLESQPVQTQGTTSSTSETIALKQNVDLLKQQVDTFKPLLTQSKSAIAILTNEQKLLKQEIETLKAELSALQKLTMDNSQQILKISLNDINDSGETDDTNIVEDDSTEFVGTDLKVLIEQELNN</sequence>
<dbReference type="EMBL" id="MN740124">
    <property type="protein sequence ID" value="QHT88851.1"/>
    <property type="molecule type" value="Genomic_DNA"/>
</dbReference>
<feature type="compositionally biased region" description="Low complexity" evidence="2">
    <location>
        <begin position="62"/>
        <end position="79"/>
    </location>
</feature>
<name>A0A6C0I784_9ZZZZ</name>
<evidence type="ECO:0000313" key="3">
    <source>
        <dbReference type="EMBL" id="QHT88851.1"/>
    </source>
</evidence>
<feature type="compositionally biased region" description="Low complexity" evidence="2">
    <location>
        <begin position="39"/>
        <end position="50"/>
    </location>
</feature>
<accession>A0A6C0I784</accession>
<feature type="compositionally biased region" description="Low complexity" evidence="2">
    <location>
        <begin position="17"/>
        <end position="29"/>
    </location>
</feature>
<feature type="compositionally biased region" description="Low complexity" evidence="2">
    <location>
        <begin position="1"/>
        <end position="10"/>
    </location>
</feature>